<dbReference type="InterPro" id="IPR013783">
    <property type="entry name" value="Ig-like_fold"/>
</dbReference>
<evidence type="ECO:0000313" key="2">
    <source>
        <dbReference type="EMBL" id="TXK51885.1"/>
    </source>
</evidence>
<dbReference type="RefSeq" id="WP_147920253.1">
    <property type="nucleotide sequence ID" value="NZ_VRTY01000007.1"/>
</dbReference>
<name>A0A5C8KA13_9BACT</name>
<keyword evidence="3" id="KW-1185">Reference proteome</keyword>
<dbReference type="OrthoDB" id="852500at2"/>
<organism evidence="2 3">
    <name type="scientific">Pontibacter qinzhouensis</name>
    <dbReference type="NCBI Taxonomy" id="2603253"/>
    <lineage>
        <taxon>Bacteria</taxon>
        <taxon>Pseudomonadati</taxon>
        <taxon>Bacteroidota</taxon>
        <taxon>Cytophagia</taxon>
        <taxon>Cytophagales</taxon>
        <taxon>Hymenobacteraceae</taxon>
        <taxon>Pontibacter</taxon>
    </lineage>
</organism>
<dbReference type="AlphaFoldDB" id="A0A5C8KA13"/>
<feature type="chain" id="PRO_5022795362" description="DUF4625 domain-containing protein" evidence="1">
    <location>
        <begin position="21"/>
        <end position="134"/>
    </location>
</feature>
<accession>A0A5C8KA13</accession>
<gene>
    <name evidence="2" type="ORF">FVR03_02825</name>
</gene>
<protein>
    <recommendedName>
        <fullName evidence="4">DUF4625 domain-containing protein</fullName>
    </recommendedName>
</protein>
<proteinExistence type="predicted"/>
<dbReference type="Gene3D" id="2.60.40.10">
    <property type="entry name" value="Immunoglobulins"/>
    <property type="match status" value="1"/>
</dbReference>
<feature type="signal peptide" evidence="1">
    <location>
        <begin position="1"/>
        <end position="20"/>
    </location>
</feature>
<evidence type="ECO:0000313" key="3">
    <source>
        <dbReference type="Proteomes" id="UP000321926"/>
    </source>
</evidence>
<sequence>MKFNALLAAIVALLCFTACEDIFEDKNAPDGSKPEVRVLAPTSSRSYAIAEGLPIKLSVIDKDEIKELKILVKGSYGEPDLINFSKYPDVKVLELDTIVGQQQFAPGTYTLEITATDHRSNIASKEVSFKIKNQ</sequence>
<evidence type="ECO:0000256" key="1">
    <source>
        <dbReference type="SAM" id="SignalP"/>
    </source>
</evidence>
<keyword evidence="1" id="KW-0732">Signal</keyword>
<evidence type="ECO:0008006" key="4">
    <source>
        <dbReference type="Google" id="ProtNLM"/>
    </source>
</evidence>
<comment type="caution">
    <text evidence="2">The sequence shown here is derived from an EMBL/GenBank/DDBJ whole genome shotgun (WGS) entry which is preliminary data.</text>
</comment>
<dbReference type="EMBL" id="VRTY01000007">
    <property type="protein sequence ID" value="TXK51885.1"/>
    <property type="molecule type" value="Genomic_DNA"/>
</dbReference>
<reference evidence="2 3" key="1">
    <citation type="submission" date="2019-08" db="EMBL/GenBank/DDBJ databases">
        <authorList>
            <person name="Shi S."/>
        </authorList>
    </citation>
    <scope>NUCLEOTIDE SEQUENCE [LARGE SCALE GENOMIC DNA]</scope>
    <source>
        <strain evidence="2 3">GY10130</strain>
    </source>
</reference>
<dbReference type="Proteomes" id="UP000321926">
    <property type="component" value="Unassembled WGS sequence"/>
</dbReference>